<dbReference type="InterPro" id="IPR035669">
    <property type="entry name" value="SGNH_plant_lipase-like"/>
</dbReference>
<evidence type="ECO:0000256" key="2">
    <source>
        <dbReference type="ARBA" id="ARBA00022729"/>
    </source>
</evidence>
<dbReference type="Proteomes" id="UP000826656">
    <property type="component" value="Unassembled WGS sequence"/>
</dbReference>
<comment type="similarity">
    <text evidence="1">Belongs to the 'GDSL' lipolytic enzyme family.</text>
</comment>
<proteinExistence type="inferred from homology"/>
<evidence type="ECO:0000256" key="1">
    <source>
        <dbReference type="ARBA" id="ARBA00008668"/>
    </source>
</evidence>
<dbReference type="PANTHER" id="PTHR22835:SF680">
    <property type="entry name" value="ACETYLAJMALAN ESTERASE-LIKE"/>
    <property type="match status" value="1"/>
</dbReference>
<accession>A0ABQ7VVX2</accession>
<dbReference type="PANTHER" id="PTHR22835">
    <property type="entry name" value="ZINC FINGER FYVE DOMAIN CONTAINING PROTEIN"/>
    <property type="match status" value="1"/>
</dbReference>
<feature type="chain" id="PRO_5045436070" evidence="5">
    <location>
        <begin position="28"/>
        <end position="383"/>
    </location>
</feature>
<evidence type="ECO:0000256" key="3">
    <source>
        <dbReference type="ARBA" id="ARBA00022801"/>
    </source>
</evidence>
<dbReference type="Pfam" id="PF00657">
    <property type="entry name" value="Lipase_GDSL"/>
    <property type="match status" value="1"/>
</dbReference>
<protein>
    <submittedName>
        <fullName evidence="6">Uncharacterized protein</fullName>
    </submittedName>
</protein>
<keyword evidence="7" id="KW-1185">Reference proteome</keyword>
<dbReference type="InterPro" id="IPR036514">
    <property type="entry name" value="SGNH_hydro_sf"/>
</dbReference>
<keyword evidence="2 5" id="KW-0732">Signal</keyword>
<keyword evidence="4" id="KW-0325">Glycoprotein</keyword>
<reference evidence="6 7" key="1">
    <citation type="journal article" date="2021" name="bioRxiv">
        <title>Chromosome-scale and haplotype-resolved genome assembly of a tetraploid potato cultivar.</title>
        <authorList>
            <person name="Sun H."/>
            <person name="Jiao W.-B."/>
            <person name="Krause K."/>
            <person name="Campoy J.A."/>
            <person name="Goel M."/>
            <person name="Folz-Donahue K."/>
            <person name="Kukat C."/>
            <person name="Huettel B."/>
            <person name="Schneeberger K."/>
        </authorList>
    </citation>
    <scope>NUCLEOTIDE SEQUENCE [LARGE SCALE GENOMIC DNA]</scope>
    <source>
        <strain evidence="6">SolTubOtavaFocal</strain>
        <tissue evidence="6">Leaves</tissue>
    </source>
</reference>
<evidence type="ECO:0000313" key="7">
    <source>
        <dbReference type="Proteomes" id="UP000826656"/>
    </source>
</evidence>
<keyword evidence="3" id="KW-0378">Hydrolase</keyword>
<sequence>MASLFLSKFSFFPLLIIITLFFHSSHCDVLTKCHIKSVFQFGDSLADAGNVIRIPGAVTSAQAWGLPYGETFFRKPTGRFTDGRIIADYIASAFNLPFLNAYLDKSGVSFSQGANFAVAGATAMNNSFLAEKGIGFIKFNVPLPSQLEWFKSHLQSTCGSKCARTLRNSLVVLGEFGGVDYWNAFAGAGNKPEPEVRTYVPLIIDGIMSAIKDVIQLGSTRILVPGVLPFGCLSGYLARFPDTNPDAYDQFGCLKSYNKFATYHNTELKKALENLQCEFPRVKIVYGDYYGGFRFIFRYANWLGFNPNTLVSACCGSGGRYNTDGGCGGASTNLCPNPSQYVNWDGLHLTDEAYHRISDVVINNMLPKFGCYRLGNSSVLSSY</sequence>
<dbReference type="InterPro" id="IPR001087">
    <property type="entry name" value="GDSL"/>
</dbReference>
<gene>
    <name evidence="6" type="ORF">KY290_009794</name>
</gene>
<feature type="signal peptide" evidence="5">
    <location>
        <begin position="1"/>
        <end position="27"/>
    </location>
</feature>
<comment type="caution">
    <text evidence="6">The sequence shown here is derived from an EMBL/GenBank/DDBJ whole genome shotgun (WGS) entry which is preliminary data.</text>
</comment>
<evidence type="ECO:0000256" key="5">
    <source>
        <dbReference type="SAM" id="SignalP"/>
    </source>
</evidence>
<evidence type="ECO:0000256" key="4">
    <source>
        <dbReference type="ARBA" id="ARBA00023180"/>
    </source>
</evidence>
<name>A0ABQ7VVX2_SOLTU</name>
<dbReference type="EMBL" id="JAIVGD010000005">
    <property type="protein sequence ID" value="KAH0772657.1"/>
    <property type="molecule type" value="Genomic_DNA"/>
</dbReference>
<dbReference type="CDD" id="cd01837">
    <property type="entry name" value="SGNH_plant_lipase_like"/>
    <property type="match status" value="1"/>
</dbReference>
<dbReference type="Gene3D" id="3.40.50.1110">
    <property type="entry name" value="SGNH hydrolase"/>
    <property type="match status" value="1"/>
</dbReference>
<evidence type="ECO:0000313" key="6">
    <source>
        <dbReference type="EMBL" id="KAH0772657.1"/>
    </source>
</evidence>
<organism evidence="6 7">
    <name type="scientific">Solanum tuberosum</name>
    <name type="common">Potato</name>
    <dbReference type="NCBI Taxonomy" id="4113"/>
    <lineage>
        <taxon>Eukaryota</taxon>
        <taxon>Viridiplantae</taxon>
        <taxon>Streptophyta</taxon>
        <taxon>Embryophyta</taxon>
        <taxon>Tracheophyta</taxon>
        <taxon>Spermatophyta</taxon>
        <taxon>Magnoliopsida</taxon>
        <taxon>eudicotyledons</taxon>
        <taxon>Gunneridae</taxon>
        <taxon>Pentapetalae</taxon>
        <taxon>asterids</taxon>
        <taxon>lamiids</taxon>
        <taxon>Solanales</taxon>
        <taxon>Solanaceae</taxon>
        <taxon>Solanoideae</taxon>
        <taxon>Solaneae</taxon>
        <taxon>Solanum</taxon>
    </lineage>
</organism>